<dbReference type="InterPro" id="IPR012337">
    <property type="entry name" value="RNaseH-like_sf"/>
</dbReference>
<dbReference type="OrthoDB" id="8035898at2759"/>
<dbReference type="EMBL" id="JABANP010000145">
    <property type="protein sequence ID" value="KAF4688662.1"/>
    <property type="molecule type" value="Genomic_DNA"/>
</dbReference>
<dbReference type="GO" id="GO:0003676">
    <property type="term" value="F:nucleic acid binding"/>
    <property type="evidence" value="ECO:0007669"/>
    <property type="project" value="InterPro"/>
</dbReference>
<name>A0A7J6NXP1_PEROL</name>
<dbReference type="SUPFAM" id="SSF53098">
    <property type="entry name" value="Ribonuclease H-like"/>
    <property type="match status" value="1"/>
</dbReference>
<dbReference type="Pfam" id="PF17921">
    <property type="entry name" value="Integrase_H2C2"/>
    <property type="match status" value="1"/>
</dbReference>
<evidence type="ECO:0000313" key="3">
    <source>
        <dbReference type="Proteomes" id="UP000541610"/>
    </source>
</evidence>
<dbReference type="InterPro" id="IPR036397">
    <property type="entry name" value="RNaseH_sf"/>
</dbReference>
<dbReference type="Proteomes" id="UP000541610">
    <property type="component" value="Unassembled WGS sequence"/>
</dbReference>
<dbReference type="InterPro" id="IPR041588">
    <property type="entry name" value="Integrase_H2C2"/>
</dbReference>
<dbReference type="Gene3D" id="3.30.420.10">
    <property type="entry name" value="Ribonuclease H-like superfamily/Ribonuclease H"/>
    <property type="match status" value="1"/>
</dbReference>
<sequence length="501" mass="55985">MTTGPDIETPDDDGAPSRKRFAFLKDTVIKELDKENEFVDSSEALSERSLRRLENVSLAVQNMVGLTSFCVYGSLPGLSFRGPNDKLLQLSPSAFCKAWNHAHDAVGHLVPLQMKNRLSRWVYWPGMLSDCEAFTRHCLGCDRERARHTPGSGYRESVATRRFEVLYIDFAGPVSGWTYTDPSSGTVLHGCSVLLMVDGCSNYTELAVASDQTVPTVVRLLLDRWVLRYGVPLIVRSDRGHSFCSKVLRLLYAKLQISFVPSSGITPQSQGQIEVIVRALKRHLERLLTSDLSVIPLVQRVINTTIRYVTSGSETVFTPELMLYHDDLHASDDPVAITDRVRNAVNTFTEGWCSEVAERRAKSVDALNQRSSLIYRVIRDGLGRSKSLGPYIVREVLPDRLAVTVYGIDEPLPLHQVRKCNASLTSQGLSMQLTLPDPHHLLSKPRSQLEEGNVIMFITVEWCEAQVETYFYDLGNRCEEPATRVAPLGASLTVGRTRSMV</sequence>
<gene>
    <name evidence="2" type="ORF">FOZ60_002527</name>
</gene>
<dbReference type="PANTHER" id="PTHR37984:SF5">
    <property type="entry name" value="PROTEIN NYNRIN-LIKE"/>
    <property type="match status" value="1"/>
</dbReference>
<proteinExistence type="predicted"/>
<dbReference type="Gene3D" id="1.10.340.70">
    <property type="match status" value="1"/>
</dbReference>
<dbReference type="PANTHER" id="PTHR37984">
    <property type="entry name" value="PROTEIN CBG26694"/>
    <property type="match status" value="1"/>
</dbReference>
<evidence type="ECO:0000313" key="2">
    <source>
        <dbReference type="EMBL" id="KAF4688662.1"/>
    </source>
</evidence>
<evidence type="ECO:0000259" key="1">
    <source>
        <dbReference type="PROSITE" id="PS50994"/>
    </source>
</evidence>
<dbReference type="AlphaFoldDB" id="A0A7J6NXP1"/>
<organism evidence="2 3">
    <name type="scientific">Perkinsus olseni</name>
    <name type="common">Perkinsus atlanticus</name>
    <dbReference type="NCBI Taxonomy" id="32597"/>
    <lineage>
        <taxon>Eukaryota</taxon>
        <taxon>Sar</taxon>
        <taxon>Alveolata</taxon>
        <taxon>Perkinsozoa</taxon>
        <taxon>Perkinsea</taxon>
        <taxon>Perkinsida</taxon>
        <taxon>Perkinsidae</taxon>
        <taxon>Perkinsus</taxon>
    </lineage>
</organism>
<dbReference type="GO" id="GO:0015074">
    <property type="term" value="P:DNA integration"/>
    <property type="evidence" value="ECO:0007669"/>
    <property type="project" value="InterPro"/>
</dbReference>
<comment type="caution">
    <text evidence="2">The sequence shown here is derived from an EMBL/GenBank/DDBJ whole genome shotgun (WGS) entry which is preliminary data.</text>
</comment>
<dbReference type="InterPro" id="IPR001584">
    <property type="entry name" value="Integrase_cat-core"/>
</dbReference>
<feature type="domain" description="Integrase catalytic" evidence="1">
    <location>
        <begin position="146"/>
        <end position="327"/>
    </location>
</feature>
<dbReference type="PROSITE" id="PS50994">
    <property type="entry name" value="INTEGRASE"/>
    <property type="match status" value="1"/>
</dbReference>
<reference evidence="2 3" key="1">
    <citation type="submission" date="2020-04" db="EMBL/GenBank/DDBJ databases">
        <title>Perkinsus olseni comparative genomics.</title>
        <authorList>
            <person name="Bogema D.R."/>
        </authorList>
    </citation>
    <scope>NUCLEOTIDE SEQUENCE [LARGE SCALE GENOMIC DNA]</scope>
    <source>
        <strain evidence="2">00978-12</strain>
    </source>
</reference>
<dbReference type="InterPro" id="IPR050951">
    <property type="entry name" value="Retrovirus_Pol_polyprotein"/>
</dbReference>
<accession>A0A7J6NXP1</accession>
<protein>
    <recommendedName>
        <fullName evidence="1">Integrase catalytic domain-containing protein</fullName>
    </recommendedName>
</protein>